<evidence type="ECO:0000259" key="1">
    <source>
        <dbReference type="Pfam" id="PF18765"/>
    </source>
</evidence>
<feature type="domain" description="Polymerase beta nucleotidyltransferase" evidence="1">
    <location>
        <begin position="37"/>
        <end position="118"/>
    </location>
</feature>
<reference evidence="2 3" key="1">
    <citation type="submission" date="2021-10" db="EMBL/GenBank/DDBJ databases">
        <title>Anaerobic single-cell dispensing facilitates the cultivation of human gut bacteria.</title>
        <authorList>
            <person name="Afrizal A."/>
        </authorList>
    </citation>
    <scope>NUCLEOTIDE SEQUENCE [LARGE SCALE GENOMIC DNA]</scope>
    <source>
        <strain evidence="2 3">CLA-AA-H200</strain>
    </source>
</reference>
<dbReference type="Gene3D" id="3.30.460.10">
    <property type="entry name" value="Beta Polymerase, domain 2"/>
    <property type="match status" value="1"/>
</dbReference>
<evidence type="ECO:0000313" key="2">
    <source>
        <dbReference type="EMBL" id="MCC2253392.1"/>
    </source>
</evidence>
<comment type="caution">
    <text evidence="2">The sequence shown here is derived from an EMBL/GenBank/DDBJ whole genome shotgun (WGS) entry which is preliminary data.</text>
</comment>
<dbReference type="InterPro" id="IPR041633">
    <property type="entry name" value="Polbeta"/>
</dbReference>
<accession>A0ABS8FTK8</accession>
<organism evidence="2 3">
    <name type="scientific">Ruminococcus turbiniformis</name>
    <dbReference type="NCBI Taxonomy" id="2881258"/>
    <lineage>
        <taxon>Bacteria</taxon>
        <taxon>Bacillati</taxon>
        <taxon>Bacillota</taxon>
        <taxon>Clostridia</taxon>
        <taxon>Eubacteriales</taxon>
        <taxon>Oscillospiraceae</taxon>
        <taxon>Ruminococcus</taxon>
    </lineage>
</organism>
<dbReference type="CDD" id="cd05403">
    <property type="entry name" value="NT_KNTase_like"/>
    <property type="match status" value="1"/>
</dbReference>
<evidence type="ECO:0000313" key="3">
    <source>
        <dbReference type="Proteomes" id="UP001198151"/>
    </source>
</evidence>
<dbReference type="InterPro" id="IPR043519">
    <property type="entry name" value="NT_sf"/>
</dbReference>
<protein>
    <submittedName>
        <fullName evidence="2">Nucleotidyltransferase domain-containing protein</fullName>
    </submittedName>
</protein>
<gene>
    <name evidence="2" type="ORF">LKD70_02870</name>
</gene>
<dbReference type="RefSeq" id="WP_227706540.1">
    <property type="nucleotide sequence ID" value="NZ_JAJEQX010000003.1"/>
</dbReference>
<dbReference type="SUPFAM" id="SSF81301">
    <property type="entry name" value="Nucleotidyltransferase"/>
    <property type="match status" value="1"/>
</dbReference>
<dbReference type="Pfam" id="PF18765">
    <property type="entry name" value="Polbeta"/>
    <property type="match status" value="1"/>
</dbReference>
<proteinExistence type="predicted"/>
<keyword evidence="3" id="KW-1185">Reference proteome</keyword>
<dbReference type="Proteomes" id="UP001198151">
    <property type="component" value="Unassembled WGS sequence"/>
</dbReference>
<name>A0ABS8FTK8_9FIRM</name>
<sequence length="122" mass="13948">MIIGKRKSQKVQKVYSLRSNEAIQYALNTIAKSEIAPFVKAVYLYGSCARQEQSYGSDVDLLVELTPTYEIKSDHVVQLKSQLNKNIELPDIEVKIVIGNDWLRDQGLFYKNIRKDGVKVWG</sequence>
<dbReference type="EMBL" id="JAJEQX010000003">
    <property type="protein sequence ID" value="MCC2253392.1"/>
    <property type="molecule type" value="Genomic_DNA"/>
</dbReference>